<dbReference type="InterPro" id="IPR002402">
    <property type="entry name" value="Cyt_P450_E_grp-II"/>
</dbReference>
<dbReference type="GO" id="GO:0004497">
    <property type="term" value="F:monooxygenase activity"/>
    <property type="evidence" value="ECO:0007669"/>
    <property type="project" value="UniProtKB-KW"/>
</dbReference>
<evidence type="ECO:0000256" key="12">
    <source>
        <dbReference type="ARBA" id="ARBA00023136"/>
    </source>
</evidence>
<keyword evidence="9" id="KW-0560">Oxidoreductase</keyword>
<dbReference type="PRINTS" id="PR00464">
    <property type="entry name" value="EP450II"/>
</dbReference>
<dbReference type="CDD" id="cd11056">
    <property type="entry name" value="CYP6-like"/>
    <property type="match status" value="1"/>
</dbReference>
<comment type="cofactor">
    <cofactor evidence="1">
        <name>heme</name>
        <dbReference type="ChEBI" id="CHEBI:30413"/>
    </cofactor>
</comment>
<name>Q58QP7_MAYDE</name>
<sequence>MFVLYLLILFGSVCYLWMKFVYSYWSRTKFPYLKPNIPFGNVSEAAMGKKSMGINLYELHKSSNEPIIGIYLLFRPALLVRDADLAKDMLTTDFANFYDRGIYHNPEDPVASHMLMLPGQEWKQIRSKLTPTFTSGKLKGMMPAILNIAEILKQKLLPSSQKGEIVEMRDLLMRFSLDVIGTVGFGLDVNTLDDPNHSFREIEKCVNNGELINRIRLIGAFFCPKILEVLHMSSLPKEFKEFMMNIVQKTMEFREKNQVQQKDFIQLLMELRKPGKLNDNDGTDTIPNDKHSKQDGLTIEQCAAQVALFYLAGFDTTSSAVSFCLFELSRQPDLMTRAQCEIDDIMNKYNNTITYESLNEMPFLDACVRESVGKYPVFPFLNGMCTKDYKIPNMDLTITNETPIIISLLGIMRDPKNFPHPEQFLPDRYDEKDPKYNPTAFIPFGDYYCYSAGIRMGKMVAKIALIFLLHNYSFICTENRELEFDIIL</sequence>
<dbReference type="AlphaFoldDB" id="Q58QP7"/>
<dbReference type="FunFam" id="1.10.630.10:FF:000182">
    <property type="entry name" value="Cytochrome P450 3A4"/>
    <property type="match status" value="1"/>
</dbReference>
<evidence type="ECO:0000256" key="11">
    <source>
        <dbReference type="ARBA" id="ARBA00023033"/>
    </source>
</evidence>
<dbReference type="PANTHER" id="PTHR24292">
    <property type="entry name" value="CYTOCHROME P450"/>
    <property type="match status" value="1"/>
</dbReference>
<evidence type="ECO:0000256" key="5">
    <source>
        <dbReference type="ARBA" id="ARBA00022617"/>
    </source>
</evidence>
<dbReference type="GO" id="GO:0005506">
    <property type="term" value="F:iron ion binding"/>
    <property type="evidence" value="ECO:0007669"/>
    <property type="project" value="InterPro"/>
</dbReference>
<evidence type="ECO:0000256" key="7">
    <source>
        <dbReference type="ARBA" id="ARBA00022824"/>
    </source>
</evidence>
<keyword evidence="7" id="KW-0256">Endoplasmic reticulum</keyword>
<comment type="subcellular location">
    <subcellularLocation>
        <location evidence="3">Endoplasmic reticulum membrane</location>
        <topology evidence="3">Peripheral membrane protein</topology>
    </subcellularLocation>
    <subcellularLocation>
        <location evidence="2">Microsome membrane</location>
        <topology evidence="2">Peripheral membrane protein</topology>
    </subcellularLocation>
</comment>
<evidence type="ECO:0000256" key="2">
    <source>
        <dbReference type="ARBA" id="ARBA00004174"/>
    </source>
</evidence>
<reference evidence="14" key="1">
    <citation type="journal article" date="2005" name="Insect Biochem. Mol. Biol.">
        <title>Differential expression of two cytochrome P450 genes in compatible and incompatible Hessian fly/wheat interactions.</title>
        <authorList>
            <person name="Mittapalli O."/>
            <person name="Neal J.J."/>
            <person name="Shukle R.H."/>
        </authorList>
    </citation>
    <scope>NUCLEOTIDE SEQUENCE</scope>
</reference>
<dbReference type="InterPro" id="IPR050476">
    <property type="entry name" value="Insect_CytP450_Detox"/>
</dbReference>
<evidence type="ECO:0000256" key="13">
    <source>
        <dbReference type="SAM" id="Phobius"/>
    </source>
</evidence>
<evidence type="ECO:0000256" key="6">
    <source>
        <dbReference type="ARBA" id="ARBA00022723"/>
    </source>
</evidence>
<keyword evidence="11" id="KW-0503">Monooxygenase</keyword>
<keyword evidence="13" id="KW-0812">Transmembrane</keyword>
<dbReference type="SUPFAM" id="SSF48264">
    <property type="entry name" value="Cytochrome P450"/>
    <property type="match status" value="1"/>
</dbReference>
<proteinExistence type="inferred from homology"/>
<keyword evidence="8" id="KW-0492">Microsome</keyword>
<dbReference type="Pfam" id="PF00067">
    <property type="entry name" value="p450"/>
    <property type="match status" value="1"/>
</dbReference>
<dbReference type="GO" id="GO:0005789">
    <property type="term" value="C:endoplasmic reticulum membrane"/>
    <property type="evidence" value="ECO:0007669"/>
    <property type="project" value="UniProtKB-SubCell"/>
</dbReference>
<evidence type="ECO:0000256" key="3">
    <source>
        <dbReference type="ARBA" id="ARBA00004406"/>
    </source>
</evidence>
<comment type="similarity">
    <text evidence="4">Belongs to the cytochrome P450 family.</text>
</comment>
<keyword evidence="6" id="KW-0479">Metal-binding</keyword>
<keyword evidence="13" id="KW-1133">Transmembrane helix</keyword>
<evidence type="ECO:0000256" key="9">
    <source>
        <dbReference type="ARBA" id="ARBA00023002"/>
    </source>
</evidence>
<dbReference type="EMBL" id="AY884044">
    <property type="protein sequence ID" value="AAX35341.1"/>
    <property type="molecule type" value="Genomic_DNA"/>
</dbReference>
<evidence type="ECO:0000313" key="14">
    <source>
        <dbReference type="EMBL" id="AAX35341.1"/>
    </source>
</evidence>
<evidence type="ECO:0000256" key="4">
    <source>
        <dbReference type="ARBA" id="ARBA00010617"/>
    </source>
</evidence>
<organism evidence="14">
    <name type="scientific">Mayetiola destructor</name>
    <name type="common">Hessian fly</name>
    <dbReference type="NCBI Taxonomy" id="39758"/>
    <lineage>
        <taxon>Eukaryota</taxon>
        <taxon>Metazoa</taxon>
        <taxon>Ecdysozoa</taxon>
        <taxon>Arthropoda</taxon>
        <taxon>Hexapoda</taxon>
        <taxon>Insecta</taxon>
        <taxon>Pterygota</taxon>
        <taxon>Neoptera</taxon>
        <taxon>Endopterygota</taxon>
        <taxon>Diptera</taxon>
        <taxon>Nematocera</taxon>
        <taxon>Sciaroidea</taxon>
        <taxon>Cecidomyiidae</taxon>
        <taxon>Mayetiola</taxon>
    </lineage>
</organism>
<evidence type="ECO:0000256" key="1">
    <source>
        <dbReference type="ARBA" id="ARBA00001971"/>
    </source>
</evidence>
<keyword evidence="10" id="KW-0408">Iron</keyword>
<keyword evidence="5" id="KW-0349">Heme</keyword>
<keyword evidence="12 13" id="KW-0472">Membrane</keyword>
<dbReference type="PANTHER" id="PTHR24292:SF93">
    <property type="entry name" value="CYTOCHROME P450 310A1-RELATED"/>
    <property type="match status" value="1"/>
</dbReference>
<dbReference type="Gene3D" id="1.10.630.10">
    <property type="entry name" value="Cytochrome P450"/>
    <property type="match status" value="1"/>
</dbReference>
<dbReference type="GO" id="GO:0020037">
    <property type="term" value="F:heme binding"/>
    <property type="evidence" value="ECO:0007669"/>
    <property type="project" value="InterPro"/>
</dbReference>
<dbReference type="GO" id="GO:0016705">
    <property type="term" value="F:oxidoreductase activity, acting on paired donors, with incorporation or reduction of molecular oxygen"/>
    <property type="evidence" value="ECO:0007669"/>
    <property type="project" value="InterPro"/>
</dbReference>
<dbReference type="InterPro" id="IPR001128">
    <property type="entry name" value="Cyt_P450"/>
</dbReference>
<protein>
    <submittedName>
        <fullName evidence="14">Cytochrome P450</fullName>
    </submittedName>
</protein>
<gene>
    <name evidence="14" type="primary">CYP6BA1</name>
</gene>
<evidence type="ECO:0000256" key="10">
    <source>
        <dbReference type="ARBA" id="ARBA00023004"/>
    </source>
</evidence>
<evidence type="ECO:0000256" key="8">
    <source>
        <dbReference type="ARBA" id="ARBA00022848"/>
    </source>
</evidence>
<accession>Q58QP7</accession>
<feature type="transmembrane region" description="Helical" evidence="13">
    <location>
        <begin position="6"/>
        <end position="25"/>
    </location>
</feature>
<dbReference type="InterPro" id="IPR036396">
    <property type="entry name" value="Cyt_P450_sf"/>
</dbReference>